<dbReference type="SMART" id="SM01160">
    <property type="entry name" value="DUF1751"/>
    <property type="match status" value="1"/>
</dbReference>
<name>A0AAD9FSB2_PAPLA</name>
<dbReference type="EMBL" id="JAODAN010000003">
    <property type="protein sequence ID" value="KAK1925279.1"/>
    <property type="molecule type" value="Genomic_DNA"/>
</dbReference>
<comment type="caution">
    <text evidence="7">The sequence shown here is derived from an EMBL/GenBank/DDBJ whole genome shotgun (WGS) entry which is preliminary data.</text>
</comment>
<evidence type="ECO:0000256" key="1">
    <source>
        <dbReference type="ARBA" id="ARBA00004141"/>
    </source>
</evidence>
<keyword evidence="2 6" id="KW-0812">Transmembrane</keyword>
<dbReference type="GO" id="GO:0016020">
    <property type="term" value="C:membrane"/>
    <property type="evidence" value="ECO:0007669"/>
    <property type="project" value="UniProtKB-SubCell"/>
</dbReference>
<comment type="subcellular location">
    <subcellularLocation>
        <location evidence="1">Membrane</location>
        <topology evidence="1">Multi-pass membrane protein</topology>
    </subcellularLocation>
</comment>
<feature type="transmembrane region" description="Helical" evidence="6">
    <location>
        <begin position="69"/>
        <end position="93"/>
    </location>
</feature>
<keyword evidence="3 6" id="KW-1133">Transmembrane helix</keyword>
<feature type="transmembrane region" description="Helical" evidence="6">
    <location>
        <begin position="181"/>
        <end position="212"/>
    </location>
</feature>
<dbReference type="SUPFAM" id="SSF144091">
    <property type="entry name" value="Rhomboid-like"/>
    <property type="match status" value="1"/>
</dbReference>
<evidence type="ECO:0000256" key="6">
    <source>
        <dbReference type="SAM" id="Phobius"/>
    </source>
</evidence>
<feature type="compositionally biased region" description="Basic and acidic residues" evidence="5">
    <location>
        <begin position="338"/>
        <end position="349"/>
    </location>
</feature>
<feature type="transmembrane region" description="Helical" evidence="6">
    <location>
        <begin position="46"/>
        <end position="63"/>
    </location>
</feature>
<sequence>MPAISFLPFLQTVPLATRLLTLTLVLTTIAAFVLDAYVRQDSSDESVLGLNIPWLVLVPGVSWKYPWVLLTSGFVELSIVELVVSAITLPLACRYLERIWSARELVRFVIVTIVGSNVIAFGFSWLTYLVLGQMDAFEGLPYHGLSGLQVGFLVAFTQLIPEHQVQLFGRLKVRVKTLPGLYLLLSNVLVVLLGPSPYILVQFGFFVAWVYLRFFKLSEDGLSRGDRSETFAFQYWFPPPVRPYISKAANFVYSLAVRFKVVQAWDDAPSTGGSYAMLPGPGGARAEAERRRALALKALDARLASGSPAPGAAAPSAPPTASTSAVPSASAVPVPKPVSDKEEAKKEKE</sequence>
<evidence type="ECO:0000256" key="3">
    <source>
        <dbReference type="ARBA" id="ARBA00022989"/>
    </source>
</evidence>
<dbReference type="InterPro" id="IPR013861">
    <property type="entry name" value="TMEM115/Pdh1/Rbl19"/>
</dbReference>
<evidence type="ECO:0000313" key="7">
    <source>
        <dbReference type="EMBL" id="KAK1925279.1"/>
    </source>
</evidence>
<feature type="compositionally biased region" description="Low complexity" evidence="5">
    <location>
        <begin position="305"/>
        <end position="333"/>
    </location>
</feature>
<evidence type="ECO:0000256" key="4">
    <source>
        <dbReference type="ARBA" id="ARBA00023136"/>
    </source>
</evidence>
<organism evidence="7 8">
    <name type="scientific">Papiliotrema laurentii</name>
    <name type="common">Cryptococcus laurentii</name>
    <dbReference type="NCBI Taxonomy" id="5418"/>
    <lineage>
        <taxon>Eukaryota</taxon>
        <taxon>Fungi</taxon>
        <taxon>Dikarya</taxon>
        <taxon>Basidiomycota</taxon>
        <taxon>Agaricomycotina</taxon>
        <taxon>Tremellomycetes</taxon>
        <taxon>Tremellales</taxon>
        <taxon>Rhynchogastremaceae</taxon>
        <taxon>Papiliotrema</taxon>
    </lineage>
</organism>
<dbReference type="Gene3D" id="1.20.1540.10">
    <property type="entry name" value="Rhomboid-like"/>
    <property type="match status" value="1"/>
</dbReference>
<reference evidence="7" key="1">
    <citation type="submission" date="2023-02" db="EMBL/GenBank/DDBJ databases">
        <title>Identification and recombinant expression of a fungal hydrolase from Papiliotrema laurentii that hydrolyzes apple cutin and clears colloidal polyester polyurethane.</title>
        <authorList>
            <consortium name="DOE Joint Genome Institute"/>
            <person name="Roman V.A."/>
            <person name="Bojanowski C."/>
            <person name="Crable B.R."/>
            <person name="Wagner D.N."/>
            <person name="Hung C.S."/>
            <person name="Nadeau L.J."/>
            <person name="Schratz L."/>
            <person name="Haridas S."/>
            <person name="Pangilinan J."/>
            <person name="Lipzen A."/>
            <person name="Na H."/>
            <person name="Yan M."/>
            <person name="Ng V."/>
            <person name="Grigoriev I.V."/>
            <person name="Spatafora J.W."/>
            <person name="Barlow D."/>
            <person name="Biffinger J."/>
            <person name="Kelley-Loughnane N."/>
            <person name="Varaljay V.A."/>
            <person name="Crookes-Goodson W.J."/>
        </authorList>
    </citation>
    <scope>NUCLEOTIDE SEQUENCE</scope>
    <source>
        <strain evidence="7">5307AH</strain>
    </source>
</reference>
<evidence type="ECO:0000313" key="8">
    <source>
        <dbReference type="Proteomes" id="UP001182556"/>
    </source>
</evidence>
<accession>A0AAD9FSB2</accession>
<dbReference type="GO" id="GO:0006890">
    <property type="term" value="P:retrograde vesicle-mediated transport, Golgi to endoplasmic reticulum"/>
    <property type="evidence" value="ECO:0007669"/>
    <property type="project" value="InterPro"/>
</dbReference>
<dbReference type="Proteomes" id="UP001182556">
    <property type="component" value="Unassembled WGS sequence"/>
</dbReference>
<dbReference type="FunFam" id="1.20.1540.10:FF:000004">
    <property type="entry name" value="Transmembrane protein 115"/>
    <property type="match status" value="1"/>
</dbReference>
<protein>
    <submittedName>
        <fullName evidence="7">Eukaryotic integral membrane protein-domain-containing protein</fullName>
    </submittedName>
</protein>
<dbReference type="GO" id="GO:0005794">
    <property type="term" value="C:Golgi apparatus"/>
    <property type="evidence" value="ECO:0007669"/>
    <property type="project" value="TreeGrafter"/>
</dbReference>
<proteinExistence type="predicted"/>
<feature type="region of interest" description="Disordered" evidence="5">
    <location>
        <begin position="305"/>
        <end position="349"/>
    </location>
</feature>
<gene>
    <name evidence="7" type="ORF">DB88DRAFT_483395</name>
</gene>
<evidence type="ECO:0000256" key="5">
    <source>
        <dbReference type="SAM" id="MobiDB-lite"/>
    </source>
</evidence>
<feature type="transmembrane region" description="Helical" evidence="6">
    <location>
        <begin position="140"/>
        <end position="160"/>
    </location>
</feature>
<dbReference type="Pfam" id="PF08551">
    <property type="entry name" value="DUF1751"/>
    <property type="match status" value="1"/>
</dbReference>
<feature type="transmembrane region" description="Helical" evidence="6">
    <location>
        <begin position="105"/>
        <end position="128"/>
    </location>
</feature>
<dbReference type="AlphaFoldDB" id="A0AAD9FSB2"/>
<dbReference type="PANTHER" id="PTHR13377">
    <property type="entry name" value="PLACENTAL PROTEIN 6"/>
    <property type="match status" value="1"/>
</dbReference>
<dbReference type="PANTHER" id="PTHR13377:SF3">
    <property type="entry name" value="TRANSMEMBRANE PROTEIN 115"/>
    <property type="match status" value="1"/>
</dbReference>
<evidence type="ECO:0000256" key="2">
    <source>
        <dbReference type="ARBA" id="ARBA00022692"/>
    </source>
</evidence>
<dbReference type="InterPro" id="IPR035952">
    <property type="entry name" value="Rhomboid-like_sf"/>
</dbReference>
<keyword evidence="4 6" id="KW-0472">Membrane</keyword>
<keyword evidence="8" id="KW-1185">Reference proteome</keyword>
<feature type="transmembrane region" description="Helical" evidence="6">
    <location>
        <begin position="15"/>
        <end position="34"/>
    </location>
</feature>